<sequence length="84" mass="9948">MHHRKRWEPPAAVCGGGTKSCDIVKRLKEVDFVRRDYEFYNEKEVMSGLLNNNIDPFDLKLLFALEENSEKLNRFLDDYSKFYG</sequence>
<protein>
    <submittedName>
        <fullName evidence="1">Uncharacterized protein</fullName>
    </submittedName>
</protein>
<keyword evidence="2" id="KW-1185">Reference proteome</keyword>
<proteinExistence type="predicted"/>
<reference evidence="1 2" key="1">
    <citation type="journal article" date="2022" name="bioRxiv">
        <title>The genome of the oomycete Peronosclerospora sorghi, a cosmopolitan pathogen of maize and sorghum, is inflated with dispersed pseudogenes.</title>
        <authorList>
            <person name="Fletcher K."/>
            <person name="Martin F."/>
            <person name="Isakeit T."/>
            <person name="Cavanaugh K."/>
            <person name="Magill C."/>
            <person name="Michelmore R."/>
        </authorList>
    </citation>
    <scope>NUCLEOTIDE SEQUENCE [LARGE SCALE GENOMIC DNA]</scope>
    <source>
        <strain evidence="1">P6</strain>
    </source>
</reference>
<dbReference type="EMBL" id="CM047591">
    <property type="protein sequence ID" value="KAI9918494.1"/>
    <property type="molecule type" value="Genomic_DNA"/>
</dbReference>
<dbReference type="Proteomes" id="UP001163321">
    <property type="component" value="Chromosome 12"/>
</dbReference>
<evidence type="ECO:0000313" key="1">
    <source>
        <dbReference type="EMBL" id="KAI9918494.1"/>
    </source>
</evidence>
<name>A0ACC0WIB5_9STRA</name>
<accession>A0ACC0WIB5</accession>
<organism evidence="1 2">
    <name type="scientific">Peronosclerospora sorghi</name>
    <dbReference type="NCBI Taxonomy" id="230839"/>
    <lineage>
        <taxon>Eukaryota</taxon>
        <taxon>Sar</taxon>
        <taxon>Stramenopiles</taxon>
        <taxon>Oomycota</taxon>
        <taxon>Peronosporomycetes</taxon>
        <taxon>Peronosporales</taxon>
        <taxon>Peronosporaceae</taxon>
        <taxon>Peronosclerospora</taxon>
    </lineage>
</organism>
<evidence type="ECO:0000313" key="2">
    <source>
        <dbReference type="Proteomes" id="UP001163321"/>
    </source>
</evidence>
<gene>
    <name evidence="1" type="ORF">PsorP6_011941</name>
</gene>
<comment type="caution">
    <text evidence="1">The sequence shown here is derived from an EMBL/GenBank/DDBJ whole genome shotgun (WGS) entry which is preliminary data.</text>
</comment>